<dbReference type="PROSITE" id="PS50975">
    <property type="entry name" value="ATP_GRASP"/>
    <property type="match status" value="1"/>
</dbReference>
<evidence type="ECO:0000313" key="6">
    <source>
        <dbReference type="EMBL" id="MBF9070649.1"/>
    </source>
</evidence>
<proteinExistence type="predicted"/>
<evidence type="ECO:0000256" key="2">
    <source>
        <dbReference type="ARBA" id="ARBA00022741"/>
    </source>
</evidence>
<dbReference type="InterPro" id="IPR011761">
    <property type="entry name" value="ATP-grasp"/>
</dbReference>
<accession>A0A931B3W3</accession>
<dbReference type="PANTHER" id="PTHR43585:SF2">
    <property type="entry name" value="ATP-GRASP ENZYME FSQD"/>
    <property type="match status" value="1"/>
</dbReference>
<dbReference type="InterPro" id="IPR052032">
    <property type="entry name" value="ATP-dep_AA_Ligase"/>
</dbReference>
<dbReference type="Pfam" id="PF13535">
    <property type="entry name" value="ATP-grasp_4"/>
    <property type="match status" value="1"/>
</dbReference>
<keyword evidence="3 4" id="KW-0067">ATP-binding</keyword>
<evidence type="ECO:0000313" key="7">
    <source>
        <dbReference type="Proteomes" id="UP000657385"/>
    </source>
</evidence>
<dbReference type="Pfam" id="PF18603">
    <property type="entry name" value="LAL_C2"/>
    <property type="match status" value="1"/>
</dbReference>
<evidence type="ECO:0000256" key="3">
    <source>
        <dbReference type="ARBA" id="ARBA00022840"/>
    </source>
</evidence>
<dbReference type="PANTHER" id="PTHR43585">
    <property type="entry name" value="FUMIPYRROLE BIOSYNTHESIS PROTEIN C"/>
    <property type="match status" value="1"/>
</dbReference>
<dbReference type="Gene3D" id="3.30.470.20">
    <property type="entry name" value="ATP-grasp fold, B domain"/>
    <property type="match status" value="1"/>
</dbReference>
<dbReference type="EMBL" id="JADPRT010000009">
    <property type="protein sequence ID" value="MBF9070649.1"/>
    <property type="molecule type" value="Genomic_DNA"/>
</dbReference>
<dbReference type="Proteomes" id="UP000657385">
    <property type="component" value="Unassembled WGS sequence"/>
</dbReference>
<evidence type="ECO:0000256" key="1">
    <source>
        <dbReference type="ARBA" id="ARBA00022598"/>
    </source>
</evidence>
<dbReference type="Pfam" id="PF18130">
    <property type="entry name" value="ATPgrasp_N"/>
    <property type="match status" value="1"/>
</dbReference>
<dbReference type="SUPFAM" id="SSF56059">
    <property type="entry name" value="Glutathione synthetase ATP-binding domain-like"/>
    <property type="match status" value="1"/>
</dbReference>
<keyword evidence="2 4" id="KW-0547">Nucleotide-binding</keyword>
<comment type="caution">
    <text evidence="6">The sequence shown here is derived from an EMBL/GenBank/DDBJ whole genome shotgun (WGS) entry which is preliminary data.</text>
</comment>
<gene>
    <name evidence="6" type="ORF">I2501_21740</name>
</gene>
<dbReference type="GO" id="GO:0046872">
    <property type="term" value="F:metal ion binding"/>
    <property type="evidence" value="ECO:0007669"/>
    <property type="project" value="InterPro"/>
</dbReference>
<dbReference type="Gene3D" id="3.40.50.20">
    <property type="match status" value="1"/>
</dbReference>
<feature type="domain" description="ATP-grasp" evidence="5">
    <location>
        <begin position="123"/>
        <end position="322"/>
    </location>
</feature>
<keyword evidence="1" id="KW-0436">Ligase</keyword>
<sequence length="418" mass="45046">MADSAPGHGRRILVVEPMTSTLALLSTARRLGIQVVVASFDAGDRRLSRAIREQVDRLVVVETNDEAALTDVALALHAESPLSGIIPGFEFYVDSVARIAARLGLPGLPVEAGPALRNKATMRARVAAAGLRVPRYAEATDLASLTAGAERVGFPAVLKPQSSAGSVHVSRVNDLDELRRAHEWMVTDTRTDLGRGLDGRVLLEEYIDGPEVSVEGYVDGDTVMIASVTGKLLGAEPKFVEVGHVVQLDLAPNERARLEEYVTGVCKALKVTMGPFHCEVRLQARDPVLIELGARLAGDHICDLVEIATGVSLAKVMLAAYAGLDRAEVAPVQVPRAKCAAIHFFTAPDLETLSAVRGLAELRDAPDVQEVELYLEPGDPIEPAEDFRSRIGHVIYHADSYADALERRHGIAEEVRFE</sequence>
<keyword evidence="7" id="KW-1185">Reference proteome</keyword>
<dbReference type="RefSeq" id="WP_196195825.1">
    <property type="nucleotide sequence ID" value="NZ_JADPRT010000009.1"/>
</dbReference>
<evidence type="ECO:0000259" key="5">
    <source>
        <dbReference type="PROSITE" id="PS50975"/>
    </source>
</evidence>
<dbReference type="GO" id="GO:0005524">
    <property type="term" value="F:ATP binding"/>
    <property type="evidence" value="ECO:0007669"/>
    <property type="project" value="UniProtKB-UniRule"/>
</dbReference>
<organism evidence="6 7">
    <name type="scientific">Streptacidiphilus fuscans</name>
    <dbReference type="NCBI Taxonomy" id="2789292"/>
    <lineage>
        <taxon>Bacteria</taxon>
        <taxon>Bacillati</taxon>
        <taxon>Actinomycetota</taxon>
        <taxon>Actinomycetes</taxon>
        <taxon>Kitasatosporales</taxon>
        <taxon>Streptomycetaceae</taxon>
        <taxon>Streptacidiphilus</taxon>
    </lineage>
</organism>
<dbReference type="InterPro" id="IPR040570">
    <property type="entry name" value="LAL_C2"/>
</dbReference>
<dbReference type="AlphaFoldDB" id="A0A931B3W3"/>
<reference evidence="6" key="1">
    <citation type="submission" date="2020-11" db="EMBL/GenBank/DDBJ databases">
        <title>Isolation and identification of active actinomycetes.</title>
        <authorList>
            <person name="Yu B."/>
        </authorList>
    </citation>
    <scope>NUCLEOTIDE SEQUENCE</scope>
    <source>
        <strain evidence="6">NEAU-YB345</strain>
    </source>
</reference>
<protein>
    <submittedName>
        <fullName evidence="6">ATP-grasp domain-containing protein</fullName>
    </submittedName>
</protein>
<dbReference type="GO" id="GO:0016874">
    <property type="term" value="F:ligase activity"/>
    <property type="evidence" value="ECO:0007669"/>
    <property type="project" value="UniProtKB-KW"/>
</dbReference>
<evidence type="ECO:0000256" key="4">
    <source>
        <dbReference type="PROSITE-ProRule" id="PRU00409"/>
    </source>
</evidence>
<name>A0A931B3W3_9ACTN</name>
<dbReference type="InterPro" id="IPR041472">
    <property type="entry name" value="BL00235/CARNS1_N"/>
</dbReference>